<reference evidence="1 2" key="1">
    <citation type="submission" date="2021-04" db="EMBL/GenBank/DDBJ databases">
        <title>Complete genome sequence of Stygiolobus sp. KN-1.</title>
        <authorList>
            <person name="Nakamura K."/>
            <person name="Sakai H."/>
            <person name="Kurosawa N."/>
        </authorList>
    </citation>
    <scope>NUCLEOTIDE SEQUENCE [LARGE SCALE GENOMIC DNA]</scope>
    <source>
        <strain evidence="1 2">KN-1</strain>
    </source>
</reference>
<gene>
    <name evidence="1" type="ORF">KN1_13570</name>
</gene>
<dbReference type="RefSeq" id="WP_221290312.1">
    <property type="nucleotide sequence ID" value="NZ_AP024597.1"/>
</dbReference>
<dbReference type="Proteomes" id="UP000825123">
    <property type="component" value="Chromosome"/>
</dbReference>
<dbReference type="GeneID" id="66163084"/>
<name>A0A8D5U5R3_9CREN</name>
<keyword evidence="2" id="KW-1185">Reference proteome</keyword>
<organism evidence="1 2">
    <name type="scientific">Stygiolobus caldivivus</name>
    <dbReference type="NCBI Taxonomy" id="2824673"/>
    <lineage>
        <taxon>Archaea</taxon>
        <taxon>Thermoproteota</taxon>
        <taxon>Thermoprotei</taxon>
        <taxon>Sulfolobales</taxon>
        <taxon>Sulfolobaceae</taxon>
        <taxon>Stygiolobus</taxon>
    </lineage>
</organism>
<evidence type="ECO:0000313" key="1">
    <source>
        <dbReference type="EMBL" id="BCU70060.1"/>
    </source>
</evidence>
<evidence type="ECO:0000313" key="2">
    <source>
        <dbReference type="Proteomes" id="UP000825123"/>
    </source>
</evidence>
<sequence length="474" mass="54457">MDLSVSNKVLFLRLISDICPNSPSLDVCSKIPISDYAIMKPHDLIVNNVMDNKGVGLAIISGEGGSGKTYGIGYYLYYKHFSRGFNKNTAVIYSTLSRGNTNANRVGVKVKLSSISLIHDTFYDAKGLFEYLTSLKGEYSIPLNVHVVIDNVNEENDINEIVSAYKEKVRFFKKYPTLKVYILTRIRRGRLTRLLKDVGFNGPYSIWADSRYLKTYSSMCKIFQGDKYTCFVCKMSYDGFSYLNFMMDLLDKLTHNSGENYSNFYSLMSRPNSGILTSLEILSRISPALVIERVRDLILSFSSSGYIEILDMFRHLINDYPYTLISNYAYIPPNVKRDIRYLLSKRLVKLFLRKYPINGGSKGQAVVAVDQNPRVPLDFVMIKDTVYSLVYIQNRKELLYAVNKVRQFIRDLENEEMFRESVTFKLITMFPRRTKWLKAAVEDTAKQSKGLEIELLPLARKDLLFLTKGLVHYS</sequence>
<protein>
    <submittedName>
        <fullName evidence="1">Uncharacterized protein</fullName>
    </submittedName>
</protein>
<proteinExistence type="predicted"/>
<dbReference type="KEGG" id="csty:KN1_13570"/>
<dbReference type="AlphaFoldDB" id="A0A8D5U5R3"/>
<accession>A0A8D5U5R3</accession>
<dbReference type="EMBL" id="AP024597">
    <property type="protein sequence ID" value="BCU70060.1"/>
    <property type="molecule type" value="Genomic_DNA"/>
</dbReference>